<name>A0A6C0J0R1_9ZZZZ</name>
<dbReference type="SUPFAM" id="SSF51197">
    <property type="entry name" value="Clavaminate synthase-like"/>
    <property type="match status" value="1"/>
</dbReference>
<organism evidence="1">
    <name type="scientific">viral metagenome</name>
    <dbReference type="NCBI Taxonomy" id="1070528"/>
    <lineage>
        <taxon>unclassified sequences</taxon>
        <taxon>metagenomes</taxon>
        <taxon>organismal metagenomes</taxon>
    </lineage>
</organism>
<evidence type="ECO:0000313" key="1">
    <source>
        <dbReference type="EMBL" id="QHT97547.1"/>
    </source>
</evidence>
<dbReference type="PANTHER" id="PTHR31630:SF6">
    <property type="entry name" value="PHYTANOYL-COA DIOXYGENASE-RELATED"/>
    <property type="match status" value="1"/>
</dbReference>
<proteinExistence type="predicted"/>
<dbReference type="PANTHER" id="PTHR31630">
    <property type="entry name" value="PHYTANOYL-COA DIOXYGENASE-RELATED-RELATED"/>
    <property type="match status" value="1"/>
</dbReference>
<dbReference type="InterPro" id="IPR008775">
    <property type="entry name" value="Phytyl_CoA_dOase-like"/>
</dbReference>
<reference evidence="1" key="1">
    <citation type="journal article" date="2020" name="Nature">
        <title>Giant virus diversity and host interactions through global metagenomics.</title>
        <authorList>
            <person name="Schulz F."/>
            <person name="Roux S."/>
            <person name="Paez-Espino D."/>
            <person name="Jungbluth S."/>
            <person name="Walsh D.A."/>
            <person name="Denef V.J."/>
            <person name="McMahon K.D."/>
            <person name="Konstantinidis K.T."/>
            <person name="Eloe-Fadrosh E.A."/>
            <person name="Kyrpides N.C."/>
            <person name="Woyke T."/>
        </authorList>
    </citation>
    <scope>NUCLEOTIDE SEQUENCE</scope>
    <source>
        <strain evidence="1">GVMAG-M-3300025138-11</strain>
    </source>
</reference>
<dbReference type="AlphaFoldDB" id="A0A6C0J0R1"/>
<evidence type="ECO:0008006" key="2">
    <source>
        <dbReference type="Google" id="ProtNLM"/>
    </source>
</evidence>
<dbReference type="EMBL" id="MN740280">
    <property type="protein sequence ID" value="QHT97547.1"/>
    <property type="molecule type" value="Genomic_DNA"/>
</dbReference>
<dbReference type="Pfam" id="PF05721">
    <property type="entry name" value="PhyH"/>
    <property type="match status" value="1"/>
</dbReference>
<protein>
    <recommendedName>
        <fullName evidence="2">Phytanoyl-CoA dioxygenase</fullName>
    </recommendedName>
</protein>
<sequence>MKNITVIKQELDENGYCIIQNVLENQEIQHAKKLFYDWKKTIPNHDVIHRKIDPHGIYKFHEIGQQEHAWYIRTNENIQKIFKQLWKTDDLIVSFDGSCYIPKDENRIDKIWTHTDQAPNTKGLSCYQGFVSLTDNCERTLVVYKGTHKYHETYFKEKNIQSSKPWQLIEHGTLNQLSDKKHVLNVPAGSLVLWDSRCFHQNQYGEALSEERIVQYVCYLPKNHPKNTKQMKEKRLKYFKERRTTSHWPAPIRVNSLKPQTYGDSTRQIDYSKLKQPDLEKYMDNILKLI</sequence>
<accession>A0A6C0J0R1</accession>
<dbReference type="Gene3D" id="2.60.120.620">
    <property type="entry name" value="q2cbj1_9rhob like domain"/>
    <property type="match status" value="1"/>
</dbReference>